<feature type="compositionally biased region" description="Basic and acidic residues" evidence="3">
    <location>
        <begin position="730"/>
        <end position="740"/>
    </location>
</feature>
<feature type="region of interest" description="Disordered" evidence="3">
    <location>
        <begin position="1"/>
        <end position="27"/>
    </location>
</feature>
<feature type="compositionally biased region" description="Acidic residues" evidence="3">
    <location>
        <begin position="911"/>
        <end position="920"/>
    </location>
</feature>
<feature type="region of interest" description="Disordered" evidence="3">
    <location>
        <begin position="218"/>
        <end position="249"/>
    </location>
</feature>
<feature type="compositionally biased region" description="Polar residues" evidence="3">
    <location>
        <begin position="1074"/>
        <end position="1100"/>
    </location>
</feature>
<evidence type="ECO:0000259" key="4">
    <source>
        <dbReference type="PROSITE" id="PS50127"/>
    </source>
</evidence>
<evidence type="ECO:0000256" key="3">
    <source>
        <dbReference type="SAM" id="MobiDB-lite"/>
    </source>
</evidence>
<dbReference type="InterPro" id="IPR057734">
    <property type="entry name" value="UBE2O-like_SH3-C"/>
</dbReference>
<dbReference type="InterPro" id="IPR057735">
    <property type="entry name" value="UBE2O-like_tSH3-B"/>
</dbReference>
<dbReference type="InterPro" id="IPR010736">
    <property type="entry name" value="SHIPPO-rpt"/>
</dbReference>
<dbReference type="EMBL" id="LSRL02000025">
    <property type="protein sequence ID" value="TDG49281.1"/>
    <property type="molecule type" value="Genomic_DNA"/>
</dbReference>
<keyword evidence="1" id="KW-0808">Transferase</keyword>
<feature type="region of interest" description="Disordered" evidence="3">
    <location>
        <begin position="1158"/>
        <end position="1199"/>
    </location>
</feature>
<feature type="domain" description="UBC core" evidence="4">
    <location>
        <begin position="1345"/>
        <end position="1505"/>
    </location>
</feature>
<accession>A0A484BNH5</accession>
<dbReference type="OrthoDB" id="429991at2759"/>
<evidence type="ECO:0000256" key="2">
    <source>
        <dbReference type="ARBA" id="ARBA00022786"/>
    </source>
</evidence>
<feature type="compositionally biased region" description="Polar residues" evidence="3">
    <location>
        <begin position="617"/>
        <end position="647"/>
    </location>
</feature>
<dbReference type="Pfam" id="PF00179">
    <property type="entry name" value="UQ_con"/>
    <property type="match status" value="1"/>
</dbReference>
<keyword evidence="6" id="KW-1185">Reference proteome</keyword>
<dbReference type="Proteomes" id="UP000295192">
    <property type="component" value="Unassembled WGS sequence"/>
</dbReference>
<feature type="compositionally biased region" description="Basic and acidic residues" evidence="3">
    <location>
        <begin position="1158"/>
        <end position="1171"/>
    </location>
</feature>
<dbReference type="InterPro" id="IPR000608">
    <property type="entry name" value="UBC"/>
</dbReference>
<feature type="compositionally biased region" description="Low complexity" evidence="3">
    <location>
        <begin position="585"/>
        <end position="606"/>
    </location>
</feature>
<protein>
    <recommendedName>
        <fullName evidence="4">UBC core domain-containing protein</fullName>
    </recommendedName>
</protein>
<dbReference type="Pfam" id="PF23046">
    <property type="entry name" value="tSH3-B_UBE2O"/>
    <property type="match status" value="1"/>
</dbReference>
<dbReference type="GO" id="GO:0061631">
    <property type="term" value="F:ubiquitin conjugating enzyme activity"/>
    <property type="evidence" value="ECO:0007669"/>
    <property type="project" value="TreeGrafter"/>
</dbReference>
<evidence type="ECO:0000313" key="5">
    <source>
        <dbReference type="EMBL" id="TDG49281.1"/>
    </source>
</evidence>
<feature type="region of interest" description="Disordered" evidence="3">
    <location>
        <begin position="1598"/>
        <end position="1619"/>
    </location>
</feature>
<feature type="region of interest" description="Disordered" evidence="3">
    <location>
        <begin position="1071"/>
        <end position="1100"/>
    </location>
</feature>
<comment type="caution">
    <text evidence="5">The sequence shown here is derived from an EMBL/GenBank/DDBJ whole genome shotgun (WGS) entry which is preliminary data.</text>
</comment>
<gene>
    <name evidence="5" type="ORF">AWZ03_004370</name>
</gene>
<dbReference type="PROSITE" id="PS50127">
    <property type="entry name" value="UBC_2"/>
    <property type="match status" value="1"/>
</dbReference>
<dbReference type="Pfam" id="PF23044">
    <property type="entry name" value="SH3-C_UBE2O"/>
    <property type="match status" value="1"/>
</dbReference>
<feature type="region of interest" description="Disordered" evidence="3">
    <location>
        <begin position="908"/>
        <end position="929"/>
    </location>
</feature>
<dbReference type="Gene3D" id="3.10.110.10">
    <property type="entry name" value="Ubiquitin Conjugating Enzyme"/>
    <property type="match status" value="1"/>
</dbReference>
<dbReference type="OMA" id="WETESEQ"/>
<feature type="compositionally biased region" description="Polar residues" evidence="3">
    <location>
        <begin position="222"/>
        <end position="238"/>
    </location>
</feature>
<organism evidence="5 6">
    <name type="scientific">Drosophila navojoa</name>
    <name type="common">Fruit fly</name>
    <dbReference type="NCBI Taxonomy" id="7232"/>
    <lineage>
        <taxon>Eukaryota</taxon>
        <taxon>Metazoa</taxon>
        <taxon>Ecdysozoa</taxon>
        <taxon>Arthropoda</taxon>
        <taxon>Hexapoda</taxon>
        <taxon>Insecta</taxon>
        <taxon>Pterygota</taxon>
        <taxon>Neoptera</taxon>
        <taxon>Endopterygota</taxon>
        <taxon>Diptera</taxon>
        <taxon>Brachycera</taxon>
        <taxon>Muscomorpha</taxon>
        <taxon>Ephydroidea</taxon>
        <taxon>Drosophilidae</taxon>
        <taxon>Drosophila</taxon>
    </lineage>
</organism>
<feature type="compositionally biased region" description="Basic and acidic residues" evidence="3">
    <location>
        <begin position="572"/>
        <end position="584"/>
    </location>
</feature>
<evidence type="ECO:0000313" key="6">
    <source>
        <dbReference type="Proteomes" id="UP000295192"/>
    </source>
</evidence>
<dbReference type="PANTHER" id="PTHR46116">
    <property type="entry name" value="(E3-INDEPENDENT) E2 UBIQUITIN-CONJUGATING ENZYME"/>
    <property type="match status" value="1"/>
</dbReference>
<feature type="compositionally biased region" description="Basic residues" evidence="3">
    <location>
        <begin position="711"/>
        <end position="729"/>
    </location>
</feature>
<feature type="region of interest" description="Disordered" evidence="3">
    <location>
        <begin position="682"/>
        <end position="740"/>
    </location>
</feature>
<dbReference type="InterPro" id="IPR057733">
    <property type="entry name" value="UBE2O-like_SH3-B"/>
</dbReference>
<proteinExistence type="predicted"/>
<dbReference type="Pfam" id="PF07004">
    <property type="entry name" value="SHIPPO-rpt"/>
    <property type="match status" value="5"/>
</dbReference>
<dbReference type="Pfam" id="PF23043">
    <property type="entry name" value="SH3-B_UBE2O"/>
    <property type="match status" value="1"/>
</dbReference>
<dbReference type="FunFam" id="3.10.110.10:FF:000136">
    <property type="entry name" value="Predicted protein"/>
    <property type="match status" value="1"/>
</dbReference>
<dbReference type="STRING" id="7232.A0A484BNH5"/>
<evidence type="ECO:0000256" key="1">
    <source>
        <dbReference type="ARBA" id="ARBA00022679"/>
    </source>
</evidence>
<dbReference type="CDD" id="cd23837">
    <property type="entry name" value="UBCc_UBE2O"/>
    <property type="match status" value="1"/>
</dbReference>
<feature type="region of interest" description="Disordered" evidence="3">
    <location>
        <begin position="572"/>
        <end position="655"/>
    </location>
</feature>
<keyword evidence="2" id="KW-0833">Ubl conjugation pathway</keyword>
<sequence>MARVPLGPGPGAYGLPPTLGYEKHDNRKLRMPQYSFGARTNMMGADPGPGPGAYQVDKLTRYGPGRGAEYTMAPMTKIIDKRVGPGPGAHNVHTKPFFKGVTAPAYSMAKRNEFSFKKYGPGPSAYKFEVSPIKPAAPAYSMGIQAKINRKADSPGPAAYAAHDLNLKLNRAPQYSMRPTCNFTIGNMMSQVAGAASAGGTPMDVAATLTRAAADAEIETSMLPSSESRTPGTSGSNRKSGGGTAASKSSDNREFQFFFEDEVFRIDRKGRVRFGVVTGTAESYSSDDDDEEMNDVLGKGEVRVAFYPDGKEIVRTEKSIGLADRTLMPGDVVRRRLPGQKHMSGQAGYVRDVNVRADVKVLGTKYVIRNVPSERLKPISEWSRDVPVCLGNWIGYTVTVDESAVLKSSCGTLIEITSNDFHKFKDAYGPSEREVFSPSVYYPNNVVVGRLPPLDRIVNLTPELPLPTNRKRRSMYTVESVKTTAITVAWTFKATPQFDSGTESDPLKQPKSCIKGDDLANVKRLNIYESYMLQIHDRFYLKYSKCDKLIKYSVWEQEQAKLYQTIYQRQKSEENKQSEQKEQSKQNSSTGIDNAPSPSAASSSRSGHILKVRRPNNKPSNQRLNRSADNDTSNVSLKLSTSTNSSGKKTRANNDEILEAGEEEADEESALETMDATDTIEAEAETPEAEGGTANPLNSFASQAARIVTRNFKRRASKKKPRPSKKSAIPRKESDPKDGDDMVVETLVVYSSLTVVWQDGSVESGIPSTELYPIHHLDNHEFFPGDFVSKANDYSTSQMDYGVIQSVDHDERIAKVKWFNIYGNMDNPVPSCKDVEELSVYDLKDHADYQYRPGTMVIRVSNFTGEDLNSTAGQVIDNFPDGRVRVWWAKGHITMCYPQDLFEIHQSDTQEAYESDDSENSWETQSENSQTMNLSASIASLDMEDHIISGIDRAKEAIQRLEKIFHVLPDQRKADVLKDLLAVYNNCRFLDRFLKTDFFHEDYFNGILCVKKCDQTPKQPESAVTSKKSKTITSDTPQPALDLANLTVEMTIPDIASPVVRQAVKLEIPPIPQAASTSTPNKRKSSTNIEEVQCKKTTSSEKINVEDSAEQSVLLDNISLSGSETQLTYNELITKYRSEYADMIRTARVSIAKAFEKHKNSKNDSGVHSRGENSSSEVIVGSEPKDNSQGEKNQSMLRSSSNTSIELVANHDADVCEVFCFLIKEQMAKCREAIVETFGRNKTEDKDADDHICDVDVDVDVDVDDDTEMSDQEMPQVFDKDQDQVMEQPLNLNGLSESLPPLESPNACSSPSPIIPSNNCFEVVPNAPLSHYFIGNIIHPNNKAHYQRAIQREYAMLQASLPPGVVVRAYEDRMDLMSVMMVGPKRTPYQNALFFFDFQMGCDYPKTPPTCHYISFCTERLNPNLYEEGKVCVSLLGTWSGRDTEVWSPQSTMLQVLVSIQGLILVDEPYYNEAGYEKQRGTQLGNENSRVYNEMAIIKIVHSTVKQLQNPPFIFRKELIEHFKEFGNELYSRMKNWSDYSAEAQRLKITSINDMPKDYKIPCEMPEFPLLPCSRGFCIAVKGILETLQNELTALEKREERETTVPTMATAPRAAPEDV</sequence>
<dbReference type="SMART" id="SM00212">
    <property type="entry name" value="UBCc"/>
    <property type="match status" value="1"/>
</dbReference>
<dbReference type="SUPFAM" id="SSF54495">
    <property type="entry name" value="UBC-like"/>
    <property type="match status" value="1"/>
</dbReference>
<dbReference type="PANTHER" id="PTHR46116:SF15">
    <property type="entry name" value="(E3-INDEPENDENT) E2 UBIQUITIN-CONJUGATING ENZYME"/>
    <property type="match status" value="1"/>
</dbReference>
<feature type="compositionally biased region" description="Polar residues" evidence="3">
    <location>
        <begin position="1190"/>
        <end position="1199"/>
    </location>
</feature>
<name>A0A484BNH5_DRONA</name>
<reference evidence="5 6" key="1">
    <citation type="journal article" date="2019" name="J. Hered.">
        <title>An Improved Genome Assembly for Drosophila navojoa, the Basal Species in the mojavensis Cluster.</title>
        <authorList>
            <person name="Vanderlinde T."/>
            <person name="Dupim E.G."/>
            <person name="Nazario-Yepiz N.O."/>
            <person name="Carvalho A.B."/>
        </authorList>
    </citation>
    <scope>NUCLEOTIDE SEQUENCE [LARGE SCALE GENOMIC DNA]</scope>
    <source>
        <strain evidence="5">Navoj_Jal97</strain>
        <tissue evidence="5">Whole organism</tissue>
    </source>
</reference>
<dbReference type="InterPro" id="IPR016135">
    <property type="entry name" value="UBQ-conjugating_enzyme/RWD"/>
</dbReference>